<sequence length="587" mass="62615">MKDNDIQAPVANETITLDYVVSFDPSGANESTCEIVVFDPASKKLFATSAVEGRLDIINFENPEAPVTIESIDMAPYGEVTSVAVHNGIVAVASPNAVGTENGSVVFFDTDGTFLKQVTVGNLPDNVSFTPDGTKVLTANEGQPNANYSVDPEGSVSIIDISGGVANLTQANVSTLLFTAYNSQEAALIASGVRKLKPESTLSQDFEPEYITTSADSQKAWVTLQENNAIAEINLATGAIADVWALGTKDVSLPGNGFDISDNNNEILIANWPIKSYYMPDGAATYSVGGVNYIVTANEGDEKEYTGFVERTTIGADSYTLDATAFPNAAMLKKSFNAGRFRVTAFDGKNEAGNYEEIYSLGSRSFSIFNADTKEIVYDSGNDFEVYTAMTPSISALFNADSEDNTSKTRSRAKGPEPEGVTVAQIGEKTFAFVGLERIGGVMVYDVTDPADVKFVDYKNSRTVSAYGGDNGPEGIIFISAADSPDNTPYVIIANEISGTLSVYSVDTTNLGLGDDYTRANQFVVFPNPAESGIAYFNRAADVEVFDYTGKKVYEAKQALSINTANLAAGIYLVKTGEGITKKLIVK</sequence>
<evidence type="ECO:0000259" key="3">
    <source>
        <dbReference type="Pfam" id="PF18962"/>
    </source>
</evidence>
<protein>
    <submittedName>
        <fullName evidence="5">Uncharacterized protein</fullName>
    </submittedName>
</protein>
<feature type="domain" description="Secretion system C-terminal sorting" evidence="3">
    <location>
        <begin position="525"/>
        <end position="586"/>
    </location>
</feature>
<gene>
    <name evidence="5" type="ORF">AM493_08995</name>
</gene>
<dbReference type="PANTHER" id="PTHR46928:SF1">
    <property type="entry name" value="MESENCHYME-SPECIFIC CELL SURFACE GLYCOPROTEIN"/>
    <property type="match status" value="1"/>
</dbReference>
<feature type="region of interest" description="Disordered" evidence="2">
    <location>
        <begin position="400"/>
        <end position="419"/>
    </location>
</feature>
<keyword evidence="1" id="KW-0732">Signal</keyword>
<dbReference type="STRING" id="1202724.AM493_08995"/>
<dbReference type="NCBIfam" id="NF038117">
    <property type="entry name" value="choice_anch_I"/>
    <property type="match status" value="1"/>
</dbReference>
<comment type="caution">
    <text evidence="5">The sequence shown here is derived from an EMBL/GenBank/DDBJ whole genome shotgun (WGS) entry which is preliminary data.</text>
</comment>
<dbReference type="InterPro" id="IPR055188">
    <property type="entry name" value="Choice_anch_I"/>
</dbReference>
<accession>A0A0M8MM01</accession>
<dbReference type="Gene3D" id="2.130.10.10">
    <property type="entry name" value="YVTN repeat-like/Quinoprotein amine dehydrogenase"/>
    <property type="match status" value="1"/>
</dbReference>
<evidence type="ECO:0000313" key="6">
    <source>
        <dbReference type="Proteomes" id="UP000037755"/>
    </source>
</evidence>
<evidence type="ECO:0000313" key="5">
    <source>
        <dbReference type="EMBL" id="KOS08278.1"/>
    </source>
</evidence>
<proteinExistence type="predicted"/>
<dbReference type="InterPro" id="IPR011045">
    <property type="entry name" value="N2O_reductase_N"/>
</dbReference>
<keyword evidence="6" id="KW-1185">Reference proteome</keyword>
<dbReference type="Pfam" id="PF18962">
    <property type="entry name" value="Por_Secre_tail"/>
    <property type="match status" value="1"/>
</dbReference>
<dbReference type="PANTHER" id="PTHR46928">
    <property type="entry name" value="MESENCHYME-SPECIFIC CELL SURFACE GLYCOPROTEIN"/>
    <property type="match status" value="1"/>
</dbReference>
<name>A0A0M8MM01_9FLAO</name>
<dbReference type="PATRIC" id="fig|1202724.3.peg.1868"/>
<dbReference type="Pfam" id="PF22494">
    <property type="entry name" value="choice_anch_I"/>
    <property type="match status" value="1"/>
</dbReference>
<dbReference type="NCBIfam" id="TIGR04183">
    <property type="entry name" value="Por_Secre_tail"/>
    <property type="match status" value="1"/>
</dbReference>
<dbReference type="SUPFAM" id="SSF50974">
    <property type="entry name" value="Nitrous oxide reductase, N-terminal domain"/>
    <property type="match status" value="1"/>
</dbReference>
<feature type="domain" description="Choice-of-anchor I" evidence="4">
    <location>
        <begin position="32"/>
        <end position="505"/>
    </location>
</feature>
<organism evidence="5 6">
    <name type="scientific">Flavobacterium akiainvivens</name>
    <dbReference type="NCBI Taxonomy" id="1202724"/>
    <lineage>
        <taxon>Bacteria</taxon>
        <taxon>Pseudomonadati</taxon>
        <taxon>Bacteroidota</taxon>
        <taxon>Flavobacteriia</taxon>
        <taxon>Flavobacteriales</taxon>
        <taxon>Flavobacteriaceae</taxon>
        <taxon>Flavobacterium</taxon>
    </lineage>
</organism>
<dbReference type="InterPro" id="IPR052956">
    <property type="entry name" value="Mesenchyme-surface_protein"/>
</dbReference>
<evidence type="ECO:0000259" key="4">
    <source>
        <dbReference type="Pfam" id="PF22494"/>
    </source>
</evidence>
<dbReference type="EMBL" id="LIYD01000005">
    <property type="protein sequence ID" value="KOS08278.1"/>
    <property type="molecule type" value="Genomic_DNA"/>
</dbReference>
<dbReference type="InterPro" id="IPR026444">
    <property type="entry name" value="Secre_tail"/>
</dbReference>
<reference evidence="5 6" key="1">
    <citation type="submission" date="2015-08" db="EMBL/GenBank/DDBJ databases">
        <title>Whole genome sequence of Flavobacterium akiainvivens IK-1T, from decaying Wikstroemia oahuensis, an endemic Hawaiian shrub.</title>
        <authorList>
            <person name="Wan X."/>
            <person name="Hou S."/>
            <person name="Saito J."/>
            <person name="Donachie S."/>
        </authorList>
    </citation>
    <scope>NUCLEOTIDE SEQUENCE [LARGE SCALE GENOMIC DNA]</scope>
    <source>
        <strain evidence="5 6">IK-1</strain>
    </source>
</reference>
<evidence type="ECO:0000256" key="1">
    <source>
        <dbReference type="ARBA" id="ARBA00022729"/>
    </source>
</evidence>
<dbReference type="SUPFAM" id="SSF50969">
    <property type="entry name" value="YVTN repeat-like/Quinoprotein amine dehydrogenase"/>
    <property type="match status" value="1"/>
</dbReference>
<dbReference type="InterPro" id="IPR011044">
    <property type="entry name" value="Quino_amine_DH_bsu"/>
</dbReference>
<evidence type="ECO:0000256" key="2">
    <source>
        <dbReference type="SAM" id="MobiDB-lite"/>
    </source>
</evidence>
<dbReference type="AlphaFoldDB" id="A0A0M8MM01"/>
<dbReference type="InterPro" id="IPR015943">
    <property type="entry name" value="WD40/YVTN_repeat-like_dom_sf"/>
</dbReference>
<dbReference type="Proteomes" id="UP000037755">
    <property type="component" value="Unassembled WGS sequence"/>
</dbReference>